<keyword evidence="4" id="KW-0732">Signal</keyword>
<comment type="subcellular location">
    <subcellularLocation>
        <location evidence="1">Periplasm</location>
    </subcellularLocation>
</comment>
<evidence type="ECO:0000256" key="5">
    <source>
        <dbReference type="ARBA" id="ARBA00022764"/>
    </source>
</evidence>
<dbReference type="SUPFAM" id="SSF53850">
    <property type="entry name" value="Periplasmic binding protein-like II"/>
    <property type="match status" value="1"/>
</dbReference>
<dbReference type="PANTHER" id="PTHR43649">
    <property type="entry name" value="ARABINOSE-BINDING PROTEIN-RELATED"/>
    <property type="match status" value="1"/>
</dbReference>
<dbReference type="InterPro" id="IPR006059">
    <property type="entry name" value="SBP"/>
</dbReference>
<feature type="compositionally biased region" description="Polar residues" evidence="9">
    <location>
        <begin position="12"/>
        <end position="26"/>
    </location>
</feature>
<evidence type="ECO:0000256" key="8">
    <source>
        <dbReference type="ARBA" id="ARBA00023288"/>
    </source>
</evidence>
<organism evidence="10 11">
    <name type="scientific">Bosea caraganae</name>
    <dbReference type="NCBI Taxonomy" id="2763117"/>
    <lineage>
        <taxon>Bacteria</taxon>
        <taxon>Pseudomonadati</taxon>
        <taxon>Pseudomonadota</taxon>
        <taxon>Alphaproteobacteria</taxon>
        <taxon>Hyphomicrobiales</taxon>
        <taxon>Boseaceae</taxon>
        <taxon>Bosea</taxon>
    </lineage>
</organism>
<keyword evidence="5" id="KW-0574">Periplasm</keyword>
<evidence type="ECO:0000256" key="6">
    <source>
        <dbReference type="ARBA" id="ARBA00023136"/>
    </source>
</evidence>
<dbReference type="Proteomes" id="UP000255207">
    <property type="component" value="Unassembled WGS sequence"/>
</dbReference>
<dbReference type="PANTHER" id="PTHR43649:SF33">
    <property type="entry name" value="POLYGALACTURONAN_RHAMNOGALACTURONAN-BINDING PROTEIN YTCQ"/>
    <property type="match status" value="1"/>
</dbReference>
<evidence type="ECO:0000313" key="10">
    <source>
        <dbReference type="EMBL" id="RDJ26690.1"/>
    </source>
</evidence>
<dbReference type="Gene3D" id="3.40.190.10">
    <property type="entry name" value="Periplasmic binding protein-like II"/>
    <property type="match status" value="2"/>
</dbReference>
<feature type="region of interest" description="Disordered" evidence="9">
    <location>
        <begin position="1"/>
        <end position="58"/>
    </location>
</feature>
<evidence type="ECO:0000256" key="4">
    <source>
        <dbReference type="ARBA" id="ARBA00022729"/>
    </source>
</evidence>
<dbReference type="OrthoDB" id="9804061at2"/>
<sequence>MIAASGRESGSDCASTRRNARCSTPATGRRSATRKAGVDGRAGAPGRHKKPPKEEGTKMAAKTWRKKTWRNLHAGVGLAALASLSGIALAQAQEAFNWKQFDGQTITFLSSNHPWPTALNEFLPEFTAKTGIKLKFDTYNEEQMRQRLTTVLQTRSSDVDLFMTLPTREGQQYRASGWYADLKPMLDDKKLTAPDYNYGDFSPVLVKLSTMDAQTVGIPLNIEGPVVYYRKDLFEACNVPFPATLEDLPATAEKLKACKPGITPFVSRGLKGAAYSTLNPVFFNSGGSYEDPAKGFLCNDNGIKALDLYTSMLIKYGPPGVSNYTFYQITELIGQGRAFMALESSNEFGKLTSFEGRQKDIDVKLVPPGRDTGITKPSVISWHIAIPASSQKKGPAWYFIQWATSAEMEARLALKGVAPPRKSIGEDPKFKAWLSEYPNRTNWMGAILQLGSIGSSFVTPKTTRTPEAVDILGESISRVLTKDADVKTAACEADTKLKALNQ</sequence>
<dbReference type="EMBL" id="QQTP01000003">
    <property type="protein sequence ID" value="RDJ26690.1"/>
    <property type="molecule type" value="Genomic_DNA"/>
</dbReference>
<protein>
    <submittedName>
        <fullName evidence="10">Extracellular solute-binding protein</fullName>
    </submittedName>
</protein>
<accession>A0A370L8H8</accession>
<evidence type="ECO:0000256" key="7">
    <source>
        <dbReference type="ARBA" id="ARBA00023139"/>
    </source>
</evidence>
<evidence type="ECO:0000256" key="1">
    <source>
        <dbReference type="ARBA" id="ARBA00004418"/>
    </source>
</evidence>
<keyword evidence="7" id="KW-0564">Palmitate</keyword>
<dbReference type="InterPro" id="IPR050490">
    <property type="entry name" value="Bact_solute-bd_prot1"/>
</dbReference>
<dbReference type="Pfam" id="PF01547">
    <property type="entry name" value="SBP_bac_1"/>
    <property type="match status" value="1"/>
</dbReference>
<keyword evidence="6" id="KW-0472">Membrane</keyword>
<dbReference type="GO" id="GO:0042597">
    <property type="term" value="C:periplasmic space"/>
    <property type="evidence" value="ECO:0007669"/>
    <property type="project" value="UniProtKB-SubCell"/>
</dbReference>
<keyword evidence="3" id="KW-1003">Cell membrane</keyword>
<evidence type="ECO:0000256" key="2">
    <source>
        <dbReference type="ARBA" id="ARBA00008520"/>
    </source>
</evidence>
<comment type="similarity">
    <text evidence="2">Belongs to the bacterial solute-binding protein 1 family.</text>
</comment>
<name>A0A370L8H8_9HYPH</name>
<gene>
    <name evidence="10" type="ORF">DWE98_07495</name>
</gene>
<dbReference type="AlphaFoldDB" id="A0A370L8H8"/>
<evidence type="ECO:0000313" key="11">
    <source>
        <dbReference type="Proteomes" id="UP000255207"/>
    </source>
</evidence>
<proteinExistence type="inferred from homology"/>
<comment type="caution">
    <text evidence="10">The sequence shown here is derived from an EMBL/GenBank/DDBJ whole genome shotgun (WGS) entry which is preliminary data.</text>
</comment>
<keyword evidence="11" id="KW-1185">Reference proteome</keyword>
<evidence type="ECO:0000256" key="9">
    <source>
        <dbReference type="SAM" id="MobiDB-lite"/>
    </source>
</evidence>
<keyword evidence="8" id="KW-0449">Lipoprotein</keyword>
<reference evidence="11" key="1">
    <citation type="submission" date="2018-07" db="EMBL/GenBank/DDBJ databases">
        <authorList>
            <person name="Safronova V.I."/>
            <person name="Chirak E.R."/>
            <person name="Sazanova A.L."/>
        </authorList>
    </citation>
    <scope>NUCLEOTIDE SEQUENCE [LARGE SCALE GENOMIC DNA]</scope>
    <source>
        <strain evidence="11">RCAM04685</strain>
    </source>
</reference>
<evidence type="ECO:0000256" key="3">
    <source>
        <dbReference type="ARBA" id="ARBA00022475"/>
    </source>
</evidence>